<gene>
    <name evidence="1" type="ORF">FWILDA_LOCUS6812</name>
</gene>
<dbReference type="AlphaFoldDB" id="A0A9W4SNN0"/>
<comment type="caution">
    <text evidence="1">The sequence shown here is derived from an EMBL/GenBank/DDBJ whole genome shotgun (WGS) entry which is preliminary data.</text>
</comment>
<protein>
    <submittedName>
        <fullName evidence="1">9367_t:CDS:1</fullName>
    </submittedName>
</protein>
<name>A0A9W4SNN0_9GLOM</name>
<dbReference type="EMBL" id="CAMKVN010001273">
    <property type="protein sequence ID" value="CAI2174875.1"/>
    <property type="molecule type" value="Genomic_DNA"/>
</dbReference>
<evidence type="ECO:0000313" key="1">
    <source>
        <dbReference type="EMBL" id="CAI2174875.1"/>
    </source>
</evidence>
<dbReference type="Proteomes" id="UP001153678">
    <property type="component" value="Unassembled WGS sequence"/>
</dbReference>
<reference evidence="1" key="1">
    <citation type="submission" date="2022-08" db="EMBL/GenBank/DDBJ databases">
        <authorList>
            <person name="Kallberg Y."/>
            <person name="Tangrot J."/>
            <person name="Rosling A."/>
        </authorList>
    </citation>
    <scope>NUCLEOTIDE SEQUENCE</scope>
    <source>
        <strain evidence="1">Wild A</strain>
    </source>
</reference>
<sequence>MEIDKKVKLNETLQVMSEVNKENKEPAKLILVGKGISFIGGLVV</sequence>
<proteinExistence type="predicted"/>
<keyword evidence="2" id="KW-1185">Reference proteome</keyword>
<accession>A0A9W4SNN0</accession>
<evidence type="ECO:0000313" key="2">
    <source>
        <dbReference type="Proteomes" id="UP001153678"/>
    </source>
</evidence>
<organism evidence="1 2">
    <name type="scientific">Funneliformis geosporum</name>
    <dbReference type="NCBI Taxonomy" id="1117311"/>
    <lineage>
        <taxon>Eukaryota</taxon>
        <taxon>Fungi</taxon>
        <taxon>Fungi incertae sedis</taxon>
        <taxon>Mucoromycota</taxon>
        <taxon>Glomeromycotina</taxon>
        <taxon>Glomeromycetes</taxon>
        <taxon>Glomerales</taxon>
        <taxon>Glomeraceae</taxon>
        <taxon>Funneliformis</taxon>
    </lineage>
</organism>